<reference evidence="3 4" key="1">
    <citation type="submission" date="2018-11" db="EMBL/GenBank/DDBJ databases">
        <title>Novel bacteria species description.</title>
        <authorList>
            <person name="Han J.-H."/>
        </authorList>
    </citation>
    <scope>NUCLEOTIDE SEQUENCE [LARGE SCALE GENOMIC DNA]</scope>
    <source>
        <strain evidence="3 4">KCTC23259</strain>
    </source>
</reference>
<name>A0AAE3KRT2_9BACT</name>
<comment type="caution">
    <text evidence="3">The sequence shown here is derived from an EMBL/GenBank/DDBJ whole genome shotgun (WGS) entry which is preliminary data.</text>
</comment>
<dbReference type="AlphaFoldDB" id="A0AAE3KRT2"/>
<sequence length="524" mass="59935">MRYLIILFISYIFYGCAQFVPPTGGPTDQAEPKLLGSDPVSKTKNFKGRTINMEFDEYIDITALKQELLIIPDPNSLYVIKQKDKNVKLIFDKDFADSTTYTFNFRNGIKDLSERNPSKNLKIVFSTGPEIDSLKLTGTIIDLQNKQPVLDALVGLYKKDTIPFGKKKPDYFIKTDSSGKYEFENIKADKYFLMAFTDKNQNLLYDQKNENIAFKKDSIVLNQNKTIDTLETYSANFTKNRIKKSISRESEFVLQLDKPIKSASINIQDSALVYNYDKLNINVFKLSSPKTDTTLTQIILTDSLNISDTISQKIYFSSPLKTKRKIQSFTANSNIKNGQELTKNLKFNFLFQYPITRFDSSKVIFKTDTLQIEKPNYKWISKNNLEVSLTTKAKQQTEIIFPSNILENYKGDTNSIFAIKNPILGPDDLGTMEGNTITDKGTKIAQLINEDSGLVTDTQVFTNKFYFKNIIPGSYLVKIIFDENQNGIWDPGNIKTLKLPERVLISKESIRVRANFELKDQKIE</sequence>
<feature type="domain" description="SbsA Ig-like" evidence="2">
    <location>
        <begin position="28"/>
        <end position="127"/>
    </location>
</feature>
<accession>A0AAE3KRT2</accession>
<organism evidence="3 4">
    <name type="scientific">Lacihabitans soyangensis</name>
    <dbReference type="NCBI Taxonomy" id="869394"/>
    <lineage>
        <taxon>Bacteria</taxon>
        <taxon>Pseudomonadati</taxon>
        <taxon>Bacteroidota</taxon>
        <taxon>Cytophagia</taxon>
        <taxon>Cytophagales</taxon>
        <taxon>Leadbetterellaceae</taxon>
        <taxon>Lacihabitans</taxon>
    </lineage>
</organism>
<dbReference type="PROSITE" id="PS51257">
    <property type="entry name" value="PROKAR_LIPOPROTEIN"/>
    <property type="match status" value="1"/>
</dbReference>
<evidence type="ECO:0000259" key="2">
    <source>
        <dbReference type="Pfam" id="PF13205"/>
    </source>
</evidence>
<dbReference type="SUPFAM" id="SSF49478">
    <property type="entry name" value="Cna protein B-type domain"/>
    <property type="match status" value="1"/>
</dbReference>
<dbReference type="RefSeq" id="WP_255035572.1">
    <property type="nucleotide sequence ID" value="NZ_RJUF01000003.1"/>
</dbReference>
<dbReference type="Pfam" id="PF13205">
    <property type="entry name" value="Big_5"/>
    <property type="match status" value="1"/>
</dbReference>
<evidence type="ECO:0000313" key="4">
    <source>
        <dbReference type="Proteomes" id="UP001204144"/>
    </source>
</evidence>
<keyword evidence="4" id="KW-1185">Reference proteome</keyword>
<protein>
    <recommendedName>
        <fullName evidence="2">SbsA Ig-like domain-containing protein</fullName>
    </recommendedName>
</protein>
<dbReference type="InterPro" id="IPR032812">
    <property type="entry name" value="SbsA_Ig"/>
</dbReference>
<keyword evidence="1" id="KW-0732">Signal</keyword>
<dbReference type="Proteomes" id="UP001204144">
    <property type="component" value="Unassembled WGS sequence"/>
</dbReference>
<dbReference type="EMBL" id="RJUF01000003">
    <property type="protein sequence ID" value="MCP9761829.1"/>
    <property type="molecule type" value="Genomic_DNA"/>
</dbReference>
<evidence type="ECO:0000313" key="3">
    <source>
        <dbReference type="EMBL" id="MCP9761829.1"/>
    </source>
</evidence>
<proteinExistence type="predicted"/>
<gene>
    <name evidence="3" type="ORF">EGI31_02600</name>
</gene>
<evidence type="ECO:0000256" key="1">
    <source>
        <dbReference type="ARBA" id="ARBA00022729"/>
    </source>
</evidence>